<keyword evidence="2" id="KW-0963">Cytoplasm</keyword>
<dbReference type="GO" id="GO:0035556">
    <property type="term" value="P:intracellular signal transduction"/>
    <property type="evidence" value="ECO:0007669"/>
    <property type="project" value="TreeGrafter"/>
</dbReference>
<feature type="non-terminal residue" evidence="10">
    <location>
        <position position="108"/>
    </location>
</feature>
<evidence type="ECO:0000256" key="4">
    <source>
        <dbReference type="ARBA" id="ARBA00022679"/>
    </source>
</evidence>
<feature type="domain" description="Serine/threonine-protein kinase D1-3-like ubiquitin-like" evidence="9">
    <location>
        <begin position="4"/>
        <end position="43"/>
    </location>
</feature>
<dbReference type="GO" id="GO:0004674">
    <property type="term" value="F:protein serine/threonine kinase activity"/>
    <property type="evidence" value="ECO:0007669"/>
    <property type="project" value="UniProtKB-KW"/>
</dbReference>
<keyword evidence="7" id="KW-0418">Kinase</keyword>
<evidence type="ECO:0000259" key="9">
    <source>
        <dbReference type="Pfam" id="PF25525"/>
    </source>
</evidence>
<reference evidence="10 11" key="1">
    <citation type="submission" date="2019-08" db="EMBL/GenBank/DDBJ databases">
        <title>A chromosome-level genome assembly, high-density linkage maps, and genome scans reveal the genomic architecture of hybrid incompatibilities underlying speciation via character displacement in darters (Percidae: Etheostominae).</title>
        <authorList>
            <person name="Moran R.L."/>
            <person name="Catchen J.M."/>
            <person name="Fuller R.C."/>
        </authorList>
    </citation>
    <scope>NUCLEOTIDE SEQUENCE [LARGE SCALE GENOMIC DNA]</scope>
    <source>
        <strain evidence="10">EspeVRDwgs_2016</strain>
        <tissue evidence="10">Muscle</tissue>
    </source>
</reference>
<keyword evidence="11" id="KW-1185">Reference proteome</keyword>
<keyword evidence="3" id="KW-0723">Serine/threonine-protein kinase</keyword>
<evidence type="ECO:0000256" key="3">
    <source>
        <dbReference type="ARBA" id="ARBA00022527"/>
    </source>
</evidence>
<keyword evidence="6" id="KW-0479">Metal-binding</keyword>
<evidence type="ECO:0000313" key="10">
    <source>
        <dbReference type="EMBL" id="KAA8582927.1"/>
    </source>
</evidence>
<dbReference type="PANTHER" id="PTHR22968:SF26">
    <property type="entry name" value="SERINE_THREONINE-PROTEIN KINASE D3"/>
    <property type="match status" value="1"/>
</dbReference>
<comment type="caution">
    <text evidence="10">The sequence shown here is derived from an EMBL/GenBank/DDBJ whole genome shotgun (WGS) entry which is preliminary data.</text>
</comment>
<protein>
    <recommendedName>
        <fullName evidence="9">Serine/threonine-protein kinase D1-3-like ubiquitin-like domain-containing protein</fullName>
    </recommendedName>
</protein>
<evidence type="ECO:0000256" key="1">
    <source>
        <dbReference type="ARBA" id="ARBA00004496"/>
    </source>
</evidence>
<dbReference type="EMBL" id="VOFY01000018">
    <property type="protein sequence ID" value="KAA8582927.1"/>
    <property type="molecule type" value="Genomic_DNA"/>
</dbReference>
<feature type="region of interest" description="Disordered" evidence="8">
    <location>
        <begin position="83"/>
        <end position="108"/>
    </location>
</feature>
<keyword evidence="6" id="KW-0863">Zinc-finger</keyword>
<name>A0A5J5CMJ0_9PERO</name>
<keyword evidence="6" id="KW-0862">Zinc</keyword>
<evidence type="ECO:0000256" key="6">
    <source>
        <dbReference type="ARBA" id="ARBA00022771"/>
    </source>
</evidence>
<evidence type="ECO:0000256" key="5">
    <source>
        <dbReference type="ARBA" id="ARBA00022737"/>
    </source>
</evidence>
<dbReference type="PANTHER" id="PTHR22968">
    <property type="entry name" value="PROTEIN KINASE C, MU"/>
    <property type="match status" value="1"/>
</dbReference>
<evidence type="ECO:0000256" key="8">
    <source>
        <dbReference type="SAM" id="MobiDB-lite"/>
    </source>
</evidence>
<evidence type="ECO:0000313" key="11">
    <source>
        <dbReference type="Proteomes" id="UP000327493"/>
    </source>
</evidence>
<organism evidence="10 11">
    <name type="scientific">Etheostoma spectabile</name>
    <name type="common">orangethroat darter</name>
    <dbReference type="NCBI Taxonomy" id="54343"/>
    <lineage>
        <taxon>Eukaryota</taxon>
        <taxon>Metazoa</taxon>
        <taxon>Chordata</taxon>
        <taxon>Craniata</taxon>
        <taxon>Vertebrata</taxon>
        <taxon>Euteleostomi</taxon>
        <taxon>Actinopterygii</taxon>
        <taxon>Neopterygii</taxon>
        <taxon>Teleostei</taxon>
        <taxon>Neoteleostei</taxon>
        <taxon>Acanthomorphata</taxon>
        <taxon>Eupercaria</taxon>
        <taxon>Perciformes</taxon>
        <taxon>Percoidei</taxon>
        <taxon>Percidae</taxon>
        <taxon>Etheostomatinae</taxon>
        <taxon>Etheostoma</taxon>
    </lineage>
</organism>
<sequence length="108" mass="12029">MWIFGMYDKILLFRHDLNSDNILQRLTAAEEIHEGDLVEVVLSGCGLNYHKRCAFKIPNNCSGVKKRRLSNVSLPGAIMSIARPPSTEFTPSPQEEVGLLPPSPKVSH</sequence>
<gene>
    <name evidence="10" type="ORF">FQN60_015473</name>
</gene>
<dbReference type="Pfam" id="PF25525">
    <property type="entry name" value="Ubiquitin_PRKD1_N"/>
    <property type="match status" value="1"/>
</dbReference>
<dbReference type="Proteomes" id="UP000327493">
    <property type="component" value="Chromosome 18"/>
</dbReference>
<dbReference type="GO" id="GO:0008270">
    <property type="term" value="F:zinc ion binding"/>
    <property type="evidence" value="ECO:0007669"/>
    <property type="project" value="UniProtKB-KW"/>
</dbReference>
<evidence type="ECO:0000256" key="7">
    <source>
        <dbReference type="ARBA" id="ARBA00022777"/>
    </source>
</evidence>
<dbReference type="GO" id="GO:0005829">
    <property type="term" value="C:cytosol"/>
    <property type="evidence" value="ECO:0007669"/>
    <property type="project" value="TreeGrafter"/>
</dbReference>
<comment type="subcellular location">
    <subcellularLocation>
        <location evidence="1">Cytoplasm</location>
    </subcellularLocation>
</comment>
<proteinExistence type="predicted"/>
<keyword evidence="4" id="KW-0808">Transferase</keyword>
<dbReference type="InterPro" id="IPR057764">
    <property type="entry name" value="Ubiquitin_PRKD1-3_N"/>
</dbReference>
<keyword evidence="5" id="KW-0677">Repeat</keyword>
<dbReference type="GO" id="GO:0007200">
    <property type="term" value="P:phospholipase C-activating G protein-coupled receptor signaling pathway"/>
    <property type="evidence" value="ECO:0007669"/>
    <property type="project" value="TreeGrafter"/>
</dbReference>
<evidence type="ECO:0000256" key="2">
    <source>
        <dbReference type="ARBA" id="ARBA00022490"/>
    </source>
</evidence>
<accession>A0A5J5CMJ0</accession>
<dbReference type="AlphaFoldDB" id="A0A5J5CMJ0"/>